<dbReference type="Proteomes" id="UP001151760">
    <property type="component" value="Unassembled WGS sequence"/>
</dbReference>
<sequence>MGFNLLVHSFRALSTLRRSDLRTASAAAKSCQGDSSEVYLITNADHAGFLDMYKSTSGGIHFLGGKLVSWSSKNQDCTAMSTVEANMLRYLQVVLNSFGREHNL</sequence>
<reference evidence="1" key="2">
    <citation type="submission" date="2022-01" db="EMBL/GenBank/DDBJ databases">
        <authorList>
            <person name="Yamashiro T."/>
            <person name="Shiraishi A."/>
            <person name="Satake H."/>
            <person name="Nakayama K."/>
        </authorList>
    </citation>
    <scope>NUCLEOTIDE SEQUENCE</scope>
</reference>
<accession>A0ABQ5DEB1</accession>
<gene>
    <name evidence="1" type="ORF">Tco_0937204</name>
</gene>
<protein>
    <submittedName>
        <fullName evidence="1">Uncharacterized protein</fullName>
    </submittedName>
</protein>
<comment type="caution">
    <text evidence="1">The sequence shown here is derived from an EMBL/GenBank/DDBJ whole genome shotgun (WGS) entry which is preliminary data.</text>
</comment>
<name>A0ABQ5DEB1_9ASTR</name>
<evidence type="ECO:0000313" key="2">
    <source>
        <dbReference type="Proteomes" id="UP001151760"/>
    </source>
</evidence>
<dbReference type="EMBL" id="BQNB010015216">
    <property type="protein sequence ID" value="GJT37339.1"/>
    <property type="molecule type" value="Genomic_DNA"/>
</dbReference>
<proteinExistence type="predicted"/>
<keyword evidence="2" id="KW-1185">Reference proteome</keyword>
<organism evidence="1 2">
    <name type="scientific">Tanacetum coccineum</name>
    <dbReference type="NCBI Taxonomy" id="301880"/>
    <lineage>
        <taxon>Eukaryota</taxon>
        <taxon>Viridiplantae</taxon>
        <taxon>Streptophyta</taxon>
        <taxon>Embryophyta</taxon>
        <taxon>Tracheophyta</taxon>
        <taxon>Spermatophyta</taxon>
        <taxon>Magnoliopsida</taxon>
        <taxon>eudicotyledons</taxon>
        <taxon>Gunneridae</taxon>
        <taxon>Pentapetalae</taxon>
        <taxon>asterids</taxon>
        <taxon>campanulids</taxon>
        <taxon>Asterales</taxon>
        <taxon>Asteraceae</taxon>
        <taxon>Asteroideae</taxon>
        <taxon>Anthemideae</taxon>
        <taxon>Anthemidinae</taxon>
        <taxon>Tanacetum</taxon>
    </lineage>
</organism>
<evidence type="ECO:0000313" key="1">
    <source>
        <dbReference type="EMBL" id="GJT37339.1"/>
    </source>
</evidence>
<reference evidence="1" key="1">
    <citation type="journal article" date="2022" name="Int. J. Mol. Sci.">
        <title>Draft Genome of Tanacetum Coccineum: Genomic Comparison of Closely Related Tanacetum-Family Plants.</title>
        <authorList>
            <person name="Yamashiro T."/>
            <person name="Shiraishi A."/>
            <person name="Nakayama K."/>
            <person name="Satake H."/>
        </authorList>
    </citation>
    <scope>NUCLEOTIDE SEQUENCE</scope>
</reference>